<dbReference type="EMBL" id="CP007142">
    <property type="protein sequence ID" value="AJQ95528.1"/>
    <property type="molecule type" value="Genomic_DNA"/>
</dbReference>
<evidence type="ECO:0000313" key="2">
    <source>
        <dbReference type="Proteomes" id="UP000032266"/>
    </source>
</evidence>
<dbReference type="OrthoDB" id="7366354at2"/>
<dbReference type="Pfam" id="PF11351">
    <property type="entry name" value="GTA_holin_3TM"/>
    <property type="match status" value="1"/>
</dbReference>
<dbReference type="RefSeq" id="WP_044617800.1">
    <property type="nucleotide sequence ID" value="NZ_CP007142.1"/>
</dbReference>
<sequence length="142" mass="15695">MNWFKQLLGGNKASPIQAIGHLFDELFTSDEERQAAEIVLKRLALEPGKLQAQINMVEASSRSFWVAGWRPFIGWVCGISLASYFVPKFIVATVVWVITIQASGWLTIPAYPVDSGRLMELVLGMLGLGALRTVEKGMGKTR</sequence>
<dbReference type="HOGENOM" id="CLU_133076_0_0_6"/>
<protein>
    <recommendedName>
        <fullName evidence="3">Holin of 3TMs, for gene-transfer release</fullName>
    </recommendedName>
</protein>
<dbReference type="PATRIC" id="fig|1445510.3.peg.3458"/>
<accession>A0A0C5VQ07</accession>
<proteinExistence type="predicted"/>
<dbReference type="KEGG" id="gsn:YC6258_03492"/>
<name>A0A0C5VQ07_9GAMM</name>
<reference evidence="1 2" key="1">
    <citation type="submission" date="2014-01" db="EMBL/GenBank/DDBJ databases">
        <title>Full genme sequencing of cellulolytic bacterium Gynuella sunshinyii YC6258T gen. nov., sp. nov.</title>
        <authorList>
            <person name="Khan H."/>
            <person name="Chung E.J."/>
            <person name="Chung Y.R."/>
        </authorList>
    </citation>
    <scope>NUCLEOTIDE SEQUENCE [LARGE SCALE GENOMIC DNA]</scope>
    <source>
        <strain evidence="1 2">YC6258</strain>
    </source>
</reference>
<keyword evidence="2" id="KW-1185">Reference proteome</keyword>
<evidence type="ECO:0008006" key="3">
    <source>
        <dbReference type="Google" id="ProtNLM"/>
    </source>
</evidence>
<dbReference type="InterPro" id="IPR021497">
    <property type="entry name" value="GTA_holin_3TM"/>
</dbReference>
<dbReference type="AlphaFoldDB" id="A0A0C5VQ07"/>
<dbReference type="Proteomes" id="UP000032266">
    <property type="component" value="Chromosome"/>
</dbReference>
<organism evidence="1 2">
    <name type="scientific">Gynuella sunshinyii YC6258</name>
    <dbReference type="NCBI Taxonomy" id="1445510"/>
    <lineage>
        <taxon>Bacteria</taxon>
        <taxon>Pseudomonadati</taxon>
        <taxon>Pseudomonadota</taxon>
        <taxon>Gammaproteobacteria</taxon>
        <taxon>Oceanospirillales</taxon>
        <taxon>Saccharospirillaceae</taxon>
        <taxon>Gynuella</taxon>
    </lineage>
</organism>
<gene>
    <name evidence="1" type="ORF">YC6258_03492</name>
</gene>
<dbReference type="STRING" id="1445510.YC6258_03492"/>
<evidence type="ECO:0000313" key="1">
    <source>
        <dbReference type="EMBL" id="AJQ95528.1"/>
    </source>
</evidence>